<organism evidence="2 3">
    <name type="scientific">Frateuria aurantia (strain ATCC 33424 / DSM 6220 / KCTC 2777 / LMG 1558 / NBRC 3245 / NCIMB 13370)</name>
    <name type="common">Acetobacter aurantius</name>
    <dbReference type="NCBI Taxonomy" id="767434"/>
    <lineage>
        <taxon>Bacteria</taxon>
        <taxon>Pseudomonadati</taxon>
        <taxon>Pseudomonadota</taxon>
        <taxon>Gammaproteobacteria</taxon>
        <taxon>Lysobacterales</taxon>
        <taxon>Rhodanobacteraceae</taxon>
        <taxon>Frateuria</taxon>
    </lineage>
</organism>
<dbReference type="AlphaFoldDB" id="H8L5F4"/>
<dbReference type="HOGENOM" id="CLU_133724_0_0_6"/>
<accession>H8L5F4</accession>
<dbReference type="Proteomes" id="UP000005234">
    <property type="component" value="Chromosome"/>
</dbReference>
<dbReference type="eggNOG" id="ENOG50338NS">
    <property type="taxonomic scope" value="Bacteria"/>
</dbReference>
<protein>
    <submittedName>
        <fullName evidence="2">Uncharacterized protein</fullName>
    </submittedName>
</protein>
<keyword evidence="1" id="KW-0732">Signal</keyword>
<feature type="signal peptide" evidence="1">
    <location>
        <begin position="1"/>
        <end position="21"/>
    </location>
</feature>
<sequence length="170" mass="18360">MTRLPTFMLAIGLSFACPLEAAAGQITTTANASQRPAQQLARRLAEEPARDVVQSYGDHFEGAVLSHLERGETDWIALAPKLAAGTDAGTSEGLSIALAYALPLQPVAVLAVLSKRSGPLGVERVCSIPFIEDSVKDIKSYQRRAIRAVSEVRDTGLQQARERCLQVLRY</sequence>
<dbReference type="KEGG" id="fau:Fraau_1316"/>
<dbReference type="EMBL" id="CP003350">
    <property type="protein sequence ID" value="AFC85755.1"/>
    <property type="molecule type" value="Genomic_DNA"/>
</dbReference>
<gene>
    <name evidence="2" type="ordered locus">Fraau_1316</name>
</gene>
<evidence type="ECO:0000313" key="2">
    <source>
        <dbReference type="EMBL" id="AFC85755.1"/>
    </source>
</evidence>
<reference evidence="2" key="1">
    <citation type="submission" date="2012-02" db="EMBL/GenBank/DDBJ databases">
        <title>The complete genome of Frateuria aurantia DSM 6220.</title>
        <authorList>
            <consortium name="US DOE Joint Genome Institute (JGI-PGF)"/>
            <person name="Lucas S."/>
            <person name="Copeland A."/>
            <person name="Lapidus A."/>
            <person name="Glavina del Rio T."/>
            <person name="Dalin E."/>
            <person name="Tice H."/>
            <person name="Bruce D."/>
            <person name="Goodwin L."/>
            <person name="Pitluck S."/>
            <person name="Peters L."/>
            <person name="Ovchinnikova G."/>
            <person name="Teshima H."/>
            <person name="Kyrpides N."/>
            <person name="Mavromatis K."/>
            <person name="Ivanova N."/>
            <person name="Brettin T."/>
            <person name="Detter J.C."/>
            <person name="Han C."/>
            <person name="Larimer F."/>
            <person name="Land M."/>
            <person name="Hauser L."/>
            <person name="Markowitz V."/>
            <person name="Cheng J.-F."/>
            <person name="Hugenholtz P."/>
            <person name="Woyke T."/>
            <person name="Wu D."/>
            <person name="Brambilla E."/>
            <person name="Klenk H.-P."/>
            <person name="Eisen J.A."/>
        </authorList>
    </citation>
    <scope>NUCLEOTIDE SEQUENCE</scope>
    <source>
        <strain evidence="2">DSM 6220</strain>
    </source>
</reference>
<dbReference type="RefSeq" id="WP_014402761.1">
    <property type="nucleotide sequence ID" value="NC_017033.1"/>
</dbReference>
<dbReference type="PROSITE" id="PS51257">
    <property type="entry name" value="PROKAR_LIPOPROTEIN"/>
    <property type="match status" value="1"/>
</dbReference>
<dbReference type="OrthoDB" id="6555706at2"/>
<name>H8L5F4_FRAAD</name>
<evidence type="ECO:0000256" key="1">
    <source>
        <dbReference type="SAM" id="SignalP"/>
    </source>
</evidence>
<evidence type="ECO:0000313" key="3">
    <source>
        <dbReference type="Proteomes" id="UP000005234"/>
    </source>
</evidence>
<proteinExistence type="predicted"/>
<feature type="chain" id="PRO_5003614252" evidence="1">
    <location>
        <begin position="22"/>
        <end position="170"/>
    </location>
</feature>
<keyword evidence="3" id="KW-1185">Reference proteome</keyword>